<accession>A0A9P1PXI4</accession>
<dbReference type="InterPro" id="IPR031856">
    <property type="entry name" value="YdaS_toxin-like"/>
</dbReference>
<dbReference type="RefSeq" id="WP_011816499.1">
    <property type="nucleotide sequence ID" value="NZ_CGBV01000002.1"/>
</dbReference>
<gene>
    <name evidence="3" type="ORF">ERS137939_03251</name>
    <name evidence="2" type="ORF">ERS137959_03361</name>
</gene>
<dbReference type="SUPFAM" id="SSF47413">
    <property type="entry name" value="lambda repressor-like DNA-binding domains"/>
    <property type="match status" value="1"/>
</dbReference>
<dbReference type="GeneID" id="45570546"/>
<evidence type="ECO:0000313" key="5">
    <source>
        <dbReference type="Proteomes" id="UP000041601"/>
    </source>
</evidence>
<dbReference type="Proteomes" id="UP000041356">
    <property type="component" value="Unassembled WGS sequence"/>
</dbReference>
<dbReference type="GO" id="GO:0003677">
    <property type="term" value="F:DNA binding"/>
    <property type="evidence" value="ECO:0007669"/>
    <property type="project" value="InterPro"/>
</dbReference>
<proteinExistence type="predicted"/>
<dbReference type="InterPro" id="IPR010982">
    <property type="entry name" value="Lambda_DNA-bd_dom_sf"/>
</dbReference>
<protein>
    <submittedName>
        <fullName evidence="3">Phage transcriptional regulator</fullName>
    </submittedName>
</protein>
<evidence type="ECO:0000259" key="1">
    <source>
        <dbReference type="PROSITE" id="PS50943"/>
    </source>
</evidence>
<sequence length="74" mass="8090">MTNKAIERAVKIAGSQQKLADLCGVKQPTVWRWLHGGGIDFRYVKAIVKATGGKVKPHELGQDLTDLAEFLKAS</sequence>
<evidence type="ECO:0000313" key="2">
    <source>
        <dbReference type="EMBL" id="CNE25391.1"/>
    </source>
</evidence>
<dbReference type="PROSITE" id="PS50943">
    <property type="entry name" value="HTH_CROC1"/>
    <property type="match status" value="1"/>
</dbReference>
<dbReference type="InterPro" id="IPR001387">
    <property type="entry name" value="Cro/C1-type_HTH"/>
</dbReference>
<evidence type="ECO:0000313" key="3">
    <source>
        <dbReference type="EMBL" id="CNG10748.1"/>
    </source>
</evidence>
<dbReference type="AlphaFoldDB" id="A0A9P1PXI4"/>
<organism evidence="3 4">
    <name type="scientific">Yersinia enterocolitica</name>
    <dbReference type="NCBI Taxonomy" id="630"/>
    <lineage>
        <taxon>Bacteria</taxon>
        <taxon>Pseudomonadati</taxon>
        <taxon>Pseudomonadota</taxon>
        <taxon>Gammaproteobacteria</taxon>
        <taxon>Enterobacterales</taxon>
        <taxon>Yersiniaceae</taxon>
        <taxon>Yersinia</taxon>
    </lineage>
</organism>
<dbReference type="Gene3D" id="1.10.260.40">
    <property type="entry name" value="lambda repressor-like DNA-binding domains"/>
    <property type="match status" value="1"/>
</dbReference>
<name>A0A9P1PXI4_YEREN</name>
<dbReference type="CDD" id="cd00093">
    <property type="entry name" value="HTH_XRE"/>
    <property type="match status" value="1"/>
</dbReference>
<comment type="caution">
    <text evidence="3">The sequence shown here is derived from an EMBL/GenBank/DDBJ whole genome shotgun (WGS) entry which is preliminary data.</text>
</comment>
<reference evidence="4 5" key="1">
    <citation type="submission" date="2015-03" db="EMBL/GenBank/DDBJ databases">
        <authorList>
            <consortium name="Pathogen Informatics"/>
            <person name="Murphy D."/>
        </authorList>
    </citation>
    <scope>NUCLEOTIDE SEQUENCE [LARGE SCALE GENOMIC DNA]</scope>
    <source>
        <strain evidence="2 5">IP05342</strain>
        <strain evidence="3 4">IP27818</strain>
    </source>
</reference>
<feature type="domain" description="HTH cro/C1-type" evidence="1">
    <location>
        <begin position="15"/>
        <end position="60"/>
    </location>
</feature>
<dbReference type="EMBL" id="CPXJ01000045">
    <property type="protein sequence ID" value="CNE25391.1"/>
    <property type="molecule type" value="Genomic_DNA"/>
</dbReference>
<evidence type="ECO:0000313" key="4">
    <source>
        <dbReference type="Proteomes" id="UP000041356"/>
    </source>
</evidence>
<dbReference type="Pfam" id="PF15943">
    <property type="entry name" value="YdaS_toxin"/>
    <property type="match status" value="1"/>
</dbReference>
<dbReference type="EMBL" id="CPZF01000009">
    <property type="protein sequence ID" value="CNG10748.1"/>
    <property type="molecule type" value="Genomic_DNA"/>
</dbReference>
<keyword evidence="5" id="KW-1185">Reference proteome</keyword>
<dbReference type="Proteomes" id="UP000041601">
    <property type="component" value="Unassembled WGS sequence"/>
</dbReference>